<feature type="binding site" evidence="4">
    <location>
        <position position="148"/>
    </location>
    <ligand>
        <name>substrate</name>
    </ligand>
</feature>
<dbReference type="GO" id="GO:0000272">
    <property type="term" value="P:polysaccharide catabolic process"/>
    <property type="evidence" value="ECO:0007669"/>
    <property type="project" value="TreeGrafter"/>
</dbReference>
<feature type="active site" description="Nucleophile" evidence="3">
    <location>
        <position position="93"/>
    </location>
</feature>
<dbReference type="Proteomes" id="UP000004358">
    <property type="component" value="Unassembled WGS sequence"/>
</dbReference>
<evidence type="ECO:0000313" key="6">
    <source>
        <dbReference type="Proteomes" id="UP000004358"/>
    </source>
</evidence>
<dbReference type="Gene3D" id="1.50.10.10">
    <property type="match status" value="1"/>
</dbReference>
<reference evidence="5 6" key="1">
    <citation type="submission" date="2006-02" db="EMBL/GenBank/DDBJ databases">
        <authorList>
            <person name="Amann R."/>
            <person name="Ferriera S."/>
            <person name="Johnson J."/>
            <person name="Kravitz S."/>
            <person name="Halpern A."/>
            <person name="Remington K."/>
            <person name="Beeson K."/>
            <person name="Tran B."/>
            <person name="Rogers Y.-H."/>
            <person name="Friedman R."/>
            <person name="Venter J.C."/>
        </authorList>
    </citation>
    <scope>NUCLEOTIDE SEQUENCE [LARGE SCALE GENOMIC DNA]</scope>
    <source>
        <strain evidence="5 6">DSM 3645</strain>
    </source>
</reference>
<dbReference type="PANTHER" id="PTHR36845:SF1">
    <property type="entry name" value="HYDROLASE, PUTATIVE (AFU_ORTHOLOGUE AFUA_7G05090)-RELATED"/>
    <property type="match status" value="1"/>
</dbReference>
<feature type="binding site" evidence="4">
    <location>
        <position position="224"/>
    </location>
    <ligand>
        <name>substrate</name>
    </ligand>
</feature>
<dbReference type="InterPro" id="IPR052369">
    <property type="entry name" value="UG_Glycosaminoglycan_Hydrolase"/>
</dbReference>
<dbReference type="InterPro" id="IPR008928">
    <property type="entry name" value="6-hairpin_glycosidase_sf"/>
</dbReference>
<evidence type="ECO:0000256" key="4">
    <source>
        <dbReference type="PIRSR" id="PIRSR610905-2"/>
    </source>
</evidence>
<protein>
    <submittedName>
        <fullName evidence="5">Glucuronyl hydrolase, putative</fullName>
    </submittedName>
</protein>
<evidence type="ECO:0000256" key="2">
    <source>
        <dbReference type="ARBA" id="ARBA00038358"/>
    </source>
</evidence>
<sequence length="372" mass="42133">MTDERIAKYESALQFAQKQVAHVVETYPDYLPIYTEEGKWKHGGELWTDWCGGFFAGMMWQFTLRTGDATWRERAEHYSKLLEHRQHDRDVHDLGFIFLSTYLPWYQLTGDKAIHDVLIQAGQTLAMRFKEKGQYLRSFVSDDSLFIDIMMNVPIIFYAANETGDKELMRKAVAHCRTTRDKIVRANGSTAHEGMFDLETGEFLHESTHQGLQGDSAWARGLAWSLYGYSKVYALTQMEEFLAIAERNADYWLANLPADGVPLWDFDADVNAPLPFGPQKESSAGAIAASGLLDLAKQTKDPAKAAAYRATALKMLDAMVEPEYLAIDDPGWEGILKHGVYHTAKDLGVDESVMWGEYFFVEGLTKVVREAK</sequence>
<evidence type="ECO:0000256" key="1">
    <source>
        <dbReference type="ARBA" id="ARBA00022801"/>
    </source>
</evidence>
<evidence type="ECO:0000256" key="3">
    <source>
        <dbReference type="PIRSR" id="PIRSR610905-1"/>
    </source>
</evidence>
<dbReference type="AlphaFoldDB" id="A4A2A7"/>
<comment type="caution">
    <text evidence="5">The sequence shown here is derived from an EMBL/GenBank/DDBJ whole genome shotgun (WGS) entry which is preliminary data.</text>
</comment>
<dbReference type="InterPro" id="IPR010905">
    <property type="entry name" value="Glyco_hydro_88"/>
</dbReference>
<evidence type="ECO:0000313" key="5">
    <source>
        <dbReference type="EMBL" id="EAQ77073.1"/>
    </source>
</evidence>
<dbReference type="OrthoDB" id="428577at2"/>
<proteinExistence type="inferred from homology"/>
<dbReference type="GO" id="GO:0052757">
    <property type="term" value="F:chondroitin hydrolase activity"/>
    <property type="evidence" value="ECO:0007669"/>
    <property type="project" value="TreeGrafter"/>
</dbReference>
<feature type="active site" description="Proton donor" evidence="3">
    <location>
        <position position="148"/>
    </location>
</feature>
<dbReference type="InterPro" id="IPR012341">
    <property type="entry name" value="6hp_glycosidase-like_sf"/>
</dbReference>
<dbReference type="SUPFAM" id="SSF48208">
    <property type="entry name" value="Six-hairpin glycosidases"/>
    <property type="match status" value="1"/>
</dbReference>
<feature type="binding site" evidence="4">
    <location>
        <position position="93"/>
    </location>
    <ligand>
        <name>substrate</name>
    </ligand>
</feature>
<accession>A4A2A7</accession>
<feature type="binding site" evidence="4">
    <location>
        <position position="208"/>
    </location>
    <ligand>
        <name>substrate</name>
    </ligand>
</feature>
<feature type="binding site" evidence="4">
    <location>
        <position position="220"/>
    </location>
    <ligand>
        <name>substrate</name>
    </ligand>
</feature>
<dbReference type="RefSeq" id="WP_002653015.1">
    <property type="nucleotide sequence ID" value="NZ_CH672376.1"/>
</dbReference>
<dbReference type="EMBL" id="AANZ01000043">
    <property type="protein sequence ID" value="EAQ77073.1"/>
    <property type="molecule type" value="Genomic_DNA"/>
</dbReference>
<dbReference type="Pfam" id="PF07470">
    <property type="entry name" value="Glyco_hydro_88"/>
    <property type="match status" value="1"/>
</dbReference>
<gene>
    <name evidence="5" type="ORF">DSM3645_25604</name>
</gene>
<comment type="similarity">
    <text evidence="2">Belongs to the glycosyl hydrolase 88 family.</text>
</comment>
<name>A4A2A7_9BACT</name>
<organism evidence="5 6">
    <name type="scientific">Blastopirellula marina DSM 3645</name>
    <dbReference type="NCBI Taxonomy" id="314230"/>
    <lineage>
        <taxon>Bacteria</taxon>
        <taxon>Pseudomonadati</taxon>
        <taxon>Planctomycetota</taxon>
        <taxon>Planctomycetia</taxon>
        <taxon>Pirellulales</taxon>
        <taxon>Pirellulaceae</taxon>
        <taxon>Blastopirellula</taxon>
    </lineage>
</organism>
<dbReference type="STRING" id="314230.DSM3645_25604"/>
<dbReference type="PANTHER" id="PTHR36845">
    <property type="entry name" value="HYDROLASE, PUTATIVE (AFU_ORTHOLOGUE AFUA_7G05090)-RELATED"/>
    <property type="match status" value="1"/>
</dbReference>
<keyword evidence="1 5" id="KW-0378">Hydrolase</keyword>
<dbReference type="HOGENOM" id="CLU_027158_1_1_0"/>
<dbReference type="eggNOG" id="COG4225">
    <property type="taxonomic scope" value="Bacteria"/>
</dbReference>